<keyword evidence="2" id="KW-1185">Reference proteome</keyword>
<sequence length="148" mass="16578">MSQQRTNTFESGQNTYQVLNYRVDLDRPTVTTMPVEHDALAPFTPDDLAMGDVIRQGPASARVINPRNKTYTCLPNSSSPLQYPFTFILDHPAIAIPNNCIQTLFLCSFRGNVLVAKTSHDMVLRDVEEDDIPLIDAVLACAIRRKEL</sequence>
<dbReference type="Proteomes" id="UP000790377">
    <property type="component" value="Unassembled WGS sequence"/>
</dbReference>
<protein>
    <submittedName>
        <fullName evidence="1">Uncharacterized protein</fullName>
    </submittedName>
</protein>
<proteinExistence type="predicted"/>
<dbReference type="EMBL" id="MU268382">
    <property type="protein sequence ID" value="KAH7904715.1"/>
    <property type="molecule type" value="Genomic_DNA"/>
</dbReference>
<gene>
    <name evidence="1" type="ORF">BJ138DRAFT_1106585</name>
</gene>
<accession>A0ACB7ZUJ1</accession>
<comment type="caution">
    <text evidence="1">The sequence shown here is derived from an EMBL/GenBank/DDBJ whole genome shotgun (WGS) entry which is preliminary data.</text>
</comment>
<evidence type="ECO:0000313" key="1">
    <source>
        <dbReference type="EMBL" id="KAH7904715.1"/>
    </source>
</evidence>
<organism evidence="1 2">
    <name type="scientific">Hygrophoropsis aurantiaca</name>
    <dbReference type="NCBI Taxonomy" id="72124"/>
    <lineage>
        <taxon>Eukaryota</taxon>
        <taxon>Fungi</taxon>
        <taxon>Dikarya</taxon>
        <taxon>Basidiomycota</taxon>
        <taxon>Agaricomycotina</taxon>
        <taxon>Agaricomycetes</taxon>
        <taxon>Agaricomycetidae</taxon>
        <taxon>Boletales</taxon>
        <taxon>Coniophorineae</taxon>
        <taxon>Hygrophoropsidaceae</taxon>
        <taxon>Hygrophoropsis</taxon>
    </lineage>
</organism>
<name>A0ACB7ZUJ1_9AGAM</name>
<evidence type="ECO:0000313" key="2">
    <source>
        <dbReference type="Proteomes" id="UP000790377"/>
    </source>
</evidence>
<reference evidence="1" key="1">
    <citation type="journal article" date="2021" name="New Phytol.">
        <title>Evolutionary innovations through gain and loss of genes in the ectomycorrhizal Boletales.</title>
        <authorList>
            <person name="Wu G."/>
            <person name="Miyauchi S."/>
            <person name="Morin E."/>
            <person name="Kuo A."/>
            <person name="Drula E."/>
            <person name="Varga T."/>
            <person name="Kohler A."/>
            <person name="Feng B."/>
            <person name="Cao Y."/>
            <person name="Lipzen A."/>
            <person name="Daum C."/>
            <person name="Hundley H."/>
            <person name="Pangilinan J."/>
            <person name="Johnson J."/>
            <person name="Barry K."/>
            <person name="LaButti K."/>
            <person name="Ng V."/>
            <person name="Ahrendt S."/>
            <person name="Min B."/>
            <person name="Choi I.G."/>
            <person name="Park H."/>
            <person name="Plett J.M."/>
            <person name="Magnuson J."/>
            <person name="Spatafora J.W."/>
            <person name="Nagy L.G."/>
            <person name="Henrissat B."/>
            <person name="Grigoriev I.V."/>
            <person name="Yang Z.L."/>
            <person name="Xu J."/>
            <person name="Martin F.M."/>
        </authorList>
    </citation>
    <scope>NUCLEOTIDE SEQUENCE</scope>
    <source>
        <strain evidence="1">ATCC 28755</strain>
    </source>
</reference>